<accession>A0A1F7HI81</accession>
<gene>
    <name evidence="1" type="ORF">A3F29_02985</name>
</gene>
<organism evidence="1 2">
    <name type="scientific">Candidatus Roizmanbacteria bacterium RIFCSPHIGHO2_12_FULL_33_9</name>
    <dbReference type="NCBI Taxonomy" id="1802045"/>
    <lineage>
        <taxon>Bacteria</taxon>
        <taxon>Candidatus Roizmaniibacteriota</taxon>
    </lineage>
</organism>
<protein>
    <submittedName>
        <fullName evidence="1">Uncharacterized protein</fullName>
    </submittedName>
</protein>
<proteinExistence type="predicted"/>
<evidence type="ECO:0000313" key="1">
    <source>
        <dbReference type="EMBL" id="OGK30929.1"/>
    </source>
</evidence>
<dbReference type="AlphaFoldDB" id="A0A1F7HI81"/>
<evidence type="ECO:0000313" key="2">
    <source>
        <dbReference type="Proteomes" id="UP000177199"/>
    </source>
</evidence>
<dbReference type="Proteomes" id="UP000177199">
    <property type="component" value="Unassembled WGS sequence"/>
</dbReference>
<name>A0A1F7HI81_9BACT</name>
<reference evidence="1 2" key="1">
    <citation type="journal article" date="2016" name="Nat. Commun.">
        <title>Thousands of microbial genomes shed light on interconnected biogeochemical processes in an aquifer system.</title>
        <authorList>
            <person name="Anantharaman K."/>
            <person name="Brown C.T."/>
            <person name="Hug L.A."/>
            <person name="Sharon I."/>
            <person name="Castelle C.J."/>
            <person name="Probst A.J."/>
            <person name="Thomas B.C."/>
            <person name="Singh A."/>
            <person name="Wilkins M.J."/>
            <person name="Karaoz U."/>
            <person name="Brodie E.L."/>
            <person name="Williams K.H."/>
            <person name="Hubbard S.S."/>
            <person name="Banfield J.F."/>
        </authorList>
    </citation>
    <scope>NUCLEOTIDE SEQUENCE [LARGE SCALE GENOMIC DNA]</scope>
</reference>
<dbReference type="EMBL" id="MFZV01000038">
    <property type="protein sequence ID" value="OGK30929.1"/>
    <property type="molecule type" value="Genomic_DNA"/>
</dbReference>
<sequence length="212" mass="24205">MSVMKRIIYILIVFLLLFSPAHLIAQNNKNIKQRTTERRTEIQEKRLEDKEQFALQRVEFKSRVSEIRDKNKRAIVERIDNKITTLNKKHTDRFANLLEKLSSILDRIELKTAELDENDIEVSSVNVLVQIARDAIEVAQTEVEEQAGKDYVFEIGDESTLGQVISSAFSEFRKDMKTLLDSVKVAKEAVHESAVALKDLIISSSIEDGSAE</sequence>
<comment type="caution">
    <text evidence="1">The sequence shown here is derived from an EMBL/GenBank/DDBJ whole genome shotgun (WGS) entry which is preliminary data.</text>
</comment>